<evidence type="ECO:0000256" key="9">
    <source>
        <dbReference type="RuleBase" id="RU363032"/>
    </source>
</evidence>
<feature type="transmembrane region" description="Helical" evidence="9">
    <location>
        <begin position="178"/>
        <end position="200"/>
    </location>
</feature>
<dbReference type="SUPFAM" id="SSF161098">
    <property type="entry name" value="MetI-like"/>
    <property type="match status" value="1"/>
</dbReference>
<evidence type="ECO:0000256" key="1">
    <source>
        <dbReference type="ARBA" id="ARBA00004651"/>
    </source>
</evidence>
<evidence type="ECO:0000259" key="10">
    <source>
        <dbReference type="PROSITE" id="PS50928"/>
    </source>
</evidence>
<proteinExistence type="inferred from homology"/>
<keyword evidence="2 9" id="KW-0813">Transport</keyword>
<evidence type="ECO:0000256" key="6">
    <source>
        <dbReference type="ARBA" id="ARBA00022927"/>
    </source>
</evidence>
<accession>A0ABS9E4D3</accession>
<feature type="transmembrane region" description="Helical" evidence="9">
    <location>
        <begin position="140"/>
        <end position="166"/>
    </location>
</feature>
<evidence type="ECO:0000256" key="5">
    <source>
        <dbReference type="ARBA" id="ARBA00022856"/>
    </source>
</evidence>
<keyword evidence="6" id="KW-0653">Protein transport</keyword>
<keyword evidence="3" id="KW-1003">Cell membrane</keyword>
<organism evidence="11 12">
    <name type="scientific">Acidiphilium iwatense</name>
    <dbReference type="NCBI Taxonomy" id="768198"/>
    <lineage>
        <taxon>Bacteria</taxon>
        <taxon>Pseudomonadati</taxon>
        <taxon>Pseudomonadota</taxon>
        <taxon>Alphaproteobacteria</taxon>
        <taxon>Acetobacterales</taxon>
        <taxon>Acidocellaceae</taxon>
        <taxon>Acidiphilium</taxon>
    </lineage>
</organism>
<evidence type="ECO:0000256" key="8">
    <source>
        <dbReference type="ARBA" id="ARBA00023136"/>
    </source>
</evidence>
<protein>
    <submittedName>
        <fullName evidence="11">ABC transporter permease</fullName>
    </submittedName>
</protein>
<name>A0ABS9E4D3_9PROT</name>
<feature type="transmembrane region" description="Helical" evidence="9">
    <location>
        <begin position="47"/>
        <end position="69"/>
    </location>
</feature>
<gene>
    <name evidence="11" type="ORF">L2A60_19175</name>
</gene>
<dbReference type="PROSITE" id="PS50928">
    <property type="entry name" value="ABC_TM1"/>
    <property type="match status" value="1"/>
</dbReference>
<evidence type="ECO:0000313" key="12">
    <source>
        <dbReference type="Proteomes" id="UP001521209"/>
    </source>
</evidence>
<dbReference type="Pfam" id="PF00528">
    <property type="entry name" value="BPD_transp_1"/>
    <property type="match status" value="1"/>
</dbReference>
<dbReference type="RefSeq" id="WP_235706086.1">
    <property type="nucleotide sequence ID" value="NZ_JAKGBZ010000080.1"/>
</dbReference>
<dbReference type="PANTHER" id="PTHR43386:SF1">
    <property type="entry name" value="D,D-DIPEPTIDE TRANSPORT SYSTEM PERMEASE PROTEIN DDPC-RELATED"/>
    <property type="match status" value="1"/>
</dbReference>
<dbReference type="InterPro" id="IPR035906">
    <property type="entry name" value="MetI-like_sf"/>
</dbReference>
<feature type="transmembrane region" description="Helical" evidence="9">
    <location>
        <begin position="318"/>
        <end position="338"/>
    </location>
</feature>
<dbReference type="EMBL" id="JAKGBZ010000080">
    <property type="protein sequence ID" value="MCF3948776.1"/>
    <property type="molecule type" value="Genomic_DNA"/>
</dbReference>
<dbReference type="PANTHER" id="PTHR43386">
    <property type="entry name" value="OLIGOPEPTIDE TRANSPORT SYSTEM PERMEASE PROTEIN APPC"/>
    <property type="match status" value="1"/>
</dbReference>
<keyword evidence="8 9" id="KW-0472">Membrane</keyword>
<feature type="transmembrane region" description="Helical" evidence="9">
    <location>
        <begin position="212"/>
        <end position="231"/>
    </location>
</feature>
<evidence type="ECO:0000313" key="11">
    <source>
        <dbReference type="EMBL" id="MCF3948776.1"/>
    </source>
</evidence>
<keyword evidence="5" id="KW-0571">Peptide transport</keyword>
<dbReference type="InterPro" id="IPR000515">
    <property type="entry name" value="MetI-like"/>
</dbReference>
<sequence>MASEIGAAISDQDYARVLDAWTAPELPASAAQGYWHAALAKVRRNRAAMVAVVALFLFLTSCVMAPLYAHLVAHINPFKSNLDGTVLIGGKQVPVMQSASNGLGVTPVGPTWRFGPYMLGADGQGRDVAARLLYGGRVSLLVGAASTVICLSFAVLLGIAAGFYGGIINRVISVMLDILWAFPIYLLAISLSIILINSGIRIGPLVVHSDDLILPIAIIGIIYVPYVARPIRAQVMTLRRSDFVMASICLGASDLRILRREILPNVASTLIVFTPIMMALNIITEASLSFLGIGVQPPSASWGTIIRDGEHLLYTRPLVSIAPGLAIVITVVALNILGDALRDALDPRAKLTLH</sequence>
<feature type="domain" description="ABC transmembrane type-1" evidence="10">
    <location>
        <begin position="136"/>
        <end position="338"/>
    </location>
</feature>
<comment type="similarity">
    <text evidence="9">Belongs to the binding-protein-dependent transport system permease family.</text>
</comment>
<evidence type="ECO:0000256" key="3">
    <source>
        <dbReference type="ARBA" id="ARBA00022475"/>
    </source>
</evidence>
<dbReference type="InterPro" id="IPR050366">
    <property type="entry name" value="BP-dependent_transpt_permease"/>
</dbReference>
<reference evidence="11 12" key="1">
    <citation type="submission" date="2022-01" db="EMBL/GenBank/DDBJ databases">
        <authorList>
            <person name="Won M."/>
            <person name="Kim S.-J."/>
            <person name="Kwon S.-W."/>
        </authorList>
    </citation>
    <scope>NUCLEOTIDE SEQUENCE [LARGE SCALE GENOMIC DNA]</scope>
    <source>
        <strain evidence="11 12">KCTC 23505</strain>
    </source>
</reference>
<dbReference type="CDD" id="cd06261">
    <property type="entry name" value="TM_PBP2"/>
    <property type="match status" value="1"/>
</dbReference>
<evidence type="ECO:0000256" key="7">
    <source>
        <dbReference type="ARBA" id="ARBA00022989"/>
    </source>
</evidence>
<evidence type="ECO:0000256" key="2">
    <source>
        <dbReference type="ARBA" id="ARBA00022448"/>
    </source>
</evidence>
<keyword evidence="4 9" id="KW-0812">Transmembrane</keyword>
<dbReference type="Gene3D" id="1.10.3720.10">
    <property type="entry name" value="MetI-like"/>
    <property type="match status" value="1"/>
</dbReference>
<keyword evidence="12" id="KW-1185">Reference proteome</keyword>
<feature type="transmembrane region" description="Helical" evidence="9">
    <location>
        <begin position="262"/>
        <end position="283"/>
    </location>
</feature>
<evidence type="ECO:0000256" key="4">
    <source>
        <dbReference type="ARBA" id="ARBA00022692"/>
    </source>
</evidence>
<dbReference type="Proteomes" id="UP001521209">
    <property type="component" value="Unassembled WGS sequence"/>
</dbReference>
<comment type="caution">
    <text evidence="11">The sequence shown here is derived from an EMBL/GenBank/DDBJ whole genome shotgun (WGS) entry which is preliminary data.</text>
</comment>
<keyword evidence="7 9" id="KW-1133">Transmembrane helix</keyword>
<comment type="subcellular location">
    <subcellularLocation>
        <location evidence="1 9">Cell membrane</location>
        <topology evidence="1 9">Multi-pass membrane protein</topology>
    </subcellularLocation>
</comment>